<keyword evidence="4" id="KW-0067">ATP-binding</keyword>
<accession>A0A8J3VE46</accession>
<evidence type="ECO:0000259" key="8">
    <source>
        <dbReference type="PROSITE" id="PS50893"/>
    </source>
</evidence>
<evidence type="ECO:0000256" key="6">
    <source>
        <dbReference type="ARBA" id="ARBA00023136"/>
    </source>
</evidence>
<dbReference type="SMART" id="SM00382">
    <property type="entry name" value="AAA"/>
    <property type="match status" value="1"/>
</dbReference>
<feature type="domain" description="ABC transporter" evidence="8">
    <location>
        <begin position="373"/>
        <end position="616"/>
    </location>
</feature>
<keyword evidence="6 7" id="KW-0472">Membrane</keyword>
<evidence type="ECO:0000256" key="5">
    <source>
        <dbReference type="ARBA" id="ARBA00022989"/>
    </source>
</evidence>
<organism evidence="10 11">
    <name type="scientific">Rhizocola hellebori</name>
    <dbReference type="NCBI Taxonomy" id="1392758"/>
    <lineage>
        <taxon>Bacteria</taxon>
        <taxon>Bacillati</taxon>
        <taxon>Actinomycetota</taxon>
        <taxon>Actinomycetes</taxon>
        <taxon>Micromonosporales</taxon>
        <taxon>Micromonosporaceae</taxon>
        <taxon>Rhizocola</taxon>
    </lineage>
</organism>
<dbReference type="Gene3D" id="1.20.1560.10">
    <property type="entry name" value="ABC transporter type 1, transmembrane domain"/>
    <property type="match status" value="1"/>
</dbReference>
<feature type="transmembrane region" description="Helical" evidence="7">
    <location>
        <begin position="176"/>
        <end position="206"/>
    </location>
</feature>
<keyword evidence="2 7" id="KW-0812">Transmembrane</keyword>
<dbReference type="GO" id="GO:0015421">
    <property type="term" value="F:ABC-type oligopeptide transporter activity"/>
    <property type="evidence" value="ECO:0007669"/>
    <property type="project" value="TreeGrafter"/>
</dbReference>
<evidence type="ECO:0000256" key="3">
    <source>
        <dbReference type="ARBA" id="ARBA00022741"/>
    </source>
</evidence>
<keyword evidence="5 7" id="KW-1133">Transmembrane helix</keyword>
<dbReference type="Proteomes" id="UP000612899">
    <property type="component" value="Unassembled WGS sequence"/>
</dbReference>
<dbReference type="RefSeq" id="WP_203908081.1">
    <property type="nucleotide sequence ID" value="NZ_BONY01000011.1"/>
</dbReference>
<feature type="domain" description="ABC transmembrane type-1" evidence="9">
    <location>
        <begin position="54"/>
        <end position="342"/>
    </location>
</feature>
<comment type="caution">
    <text evidence="10">The sequence shown here is derived from an EMBL/GenBank/DDBJ whole genome shotgun (WGS) entry which is preliminary data.</text>
</comment>
<comment type="subcellular location">
    <subcellularLocation>
        <location evidence="1">Cell membrane</location>
        <topology evidence="1">Multi-pass membrane protein</topology>
    </subcellularLocation>
</comment>
<dbReference type="Pfam" id="PF00005">
    <property type="entry name" value="ABC_tran"/>
    <property type="match status" value="1"/>
</dbReference>
<dbReference type="GO" id="GO:0005524">
    <property type="term" value="F:ATP binding"/>
    <property type="evidence" value="ECO:0007669"/>
    <property type="project" value="UniProtKB-KW"/>
</dbReference>
<dbReference type="GO" id="GO:0005886">
    <property type="term" value="C:plasma membrane"/>
    <property type="evidence" value="ECO:0007669"/>
    <property type="project" value="UniProtKB-SubCell"/>
</dbReference>
<protein>
    <submittedName>
        <fullName evidence="10">Multidrug ABC transporter permease</fullName>
    </submittedName>
</protein>
<evidence type="ECO:0000256" key="2">
    <source>
        <dbReference type="ARBA" id="ARBA00022692"/>
    </source>
</evidence>
<feature type="transmembrane region" description="Helical" evidence="7">
    <location>
        <begin position="286"/>
        <end position="307"/>
    </location>
</feature>
<sequence>MAEEVVLPQLRRMWWEMGVEARGEAGFTKVAKALPAMVMAAMRLAWRADRFGTAATLVLTIISGVLATVGLLTTQQVLIEVFAAGPTADRLASAFPALVLLAAVTGLRAGLGIAVGWVQTGLEPKVVQSAQRQLFEVTTNVDVSAFDEESFADEMERATGRGTDATMGLVESTLNLLAGLIGIGAVAVALGLLHPLLIVVTVAAMIPTGWAAMHAGQQQYRAYLASSIRRRRLWILARLMADRRPAVELRAYGLRSFLLHQFDVVMGAETRHQLRLAKKVTTTNTIGSMIGGVAALGVYVVLAWLLVSGRMPLAAGATAIVALQSARHSLALASYQVDALYSEGRHFRDFETFLKRAHTRVTTAHGRTVPGGLRLLELDRVTLAYPDREQPAVSEVSLTLRSGQTIALVGENGSGKTTLAAMLCGLRKPDTGRVLWNGVDLSTLDIELLRSRIAVITQEHHHWPFTATVNIRLGDTARDAGHETIEQAARRAAAHDMIVELPRGYDTLLDRTFEGGQDLSGGQWQRLIAARGFFRDADLLIMDEPSSALDAKAEDQLFSVVRERRGQATTILITHRLANVRHADRIYVMDRGRLIAEGTHDELMDHADPTYRELFELQAAGYAA</sequence>
<dbReference type="SUPFAM" id="SSF90123">
    <property type="entry name" value="ABC transporter transmembrane region"/>
    <property type="match status" value="1"/>
</dbReference>
<dbReference type="InterPro" id="IPR003593">
    <property type="entry name" value="AAA+_ATPase"/>
</dbReference>
<gene>
    <name evidence="10" type="ORF">Rhe02_22610</name>
</gene>
<evidence type="ECO:0000256" key="7">
    <source>
        <dbReference type="SAM" id="Phobius"/>
    </source>
</evidence>
<dbReference type="InterPro" id="IPR036640">
    <property type="entry name" value="ABC1_TM_sf"/>
</dbReference>
<evidence type="ECO:0000313" key="10">
    <source>
        <dbReference type="EMBL" id="GIH04194.1"/>
    </source>
</evidence>
<dbReference type="AlphaFoldDB" id="A0A8J3VE46"/>
<keyword evidence="11" id="KW-1185">Reference proteome</keyword>
<dbReference type="InterPro" id="IPR039421">
    <property type="entry name" value="Type_1_exporter"/>
</dbReference>
<reference evidence="10" key="1">
    <citation type="submission" date="2021-01" db="EMBL/GenBank/DDBJ databases">
        <title>Whole genome shotgun sequence of Rhizocola hellebori NBRC 109834.</title>
        <authorList>
            <person name="Komaki H."/>
            <person name="Tamura T."/>
        </authorList>
    </citation>
    <scope>NUCLEOTIDE SEQUENCE</scope>
    <source>
        <strain evidence="10">NBRC 109834</strain>
    </source>
</reference>
<evidence type="ECO:0000259" key="9">
    <source>
        <dbReference type="PROSITE" id="PS50929"/>
    </source>
</evidence>
<dbReference type="GO" id="GO:0016887">
    <property type="term" value="F:ATP hydrolysis activity"/>
    <property type="evidence" value="ECO:0007669"/>
    <property type="project" value="InterPro"/>
</dbReference>
<name>A0A8J3VE46_9ACTN</name>
<evidence type="ECO:0000256" key="1">
    <source>
        <dbReference type="ARBA" id="ARBA00004651"/>
    </source>
</evidence>
<dbReference type="InterPro" id="IPR003439">
    <property type="entry name" value="ABC_transporter-like_ATP-bd"/>
</dbReference>
<dbReference type="InterPro" id="IPR027417">
    <property type="entry name" value="P-loop_NTPase"/>
</dbReference>
<dbReference type="PROSITE" id="PS50893">
    <property type="entry name" value="ABC_TRANSPORTER_2"/>
    <property type="match status" value="1"/>
</dbReference>
<dbReference type="Gene3D" id="3.40.50.300">
    <property type="entry name" value="P-loop containing nucleotide triphosphate hydrolases"/>
    <property type="match status" value="1"/>
</dbReference>
<evidence type="ECO:0000256" key="4">
    <source>
        <dbReference type="ARBA" id="ARBA00022840"/>
    </source>
</evidence>
<feature type="transmembrane region" description="Helical" evidence="7">
    <location>
        <begin position="51"/>
        <end position="74"/>
    </location>
</feature>
<dbReference type="InterPro" id="IPR011527">
    <property type="entry name" value="ABC1_TM_dom"/>
</dbReference>
<dbReference type="EMBL" id="BONY01000011">
    <property type="protein sequence ID" value="GIH04194.1"/>
    <property type="molecule type" value="Genomic_DNA"/>
</dbReference>
<evidence type="ECO:0000313" key="11">
    <source>
        <dbReference type="Proteomes" id="UP000612899"/>
    </source>
</evidence>
<proteinExistence type="predicted"/>
<dbReference type="PANTHER" id="PTHR43394:SF1">
    <property type="entry name" value="ATP-BINDING CASSETTE SUB-FAMILY B MEMBER 10, MITOCHONDRIAL"/>
    <property type="match status" value="1"/>
</dbReference>
<feature type="transmembrane region" description="Helical" evidence="7">
    <location>
        <begin position="94"/>
        <end position="118"/>
    </location>
</feature>
<dbReference type="SUPFAM" id="SSF52540">
    <property type="entry name" value="P-loop containing nucleoside triphosphate hydrolases"/>
    <property type="match status" value="1"/>
</dbReference>
<dbReference type="PANTHER" id="PTHR43394">
    <property type="entry name" value="ATP-DEPENDENT PERMEASE MDL1, MITOCHONDRIAL"/>
    <property type="match status" value="1"/>
</dbReference>
<dbReference type="PROSITE" id="PS50929">
    <property type="entry name" value="ABC_TM1F"/>
    <property type="match status" value="1"/>
</dbReference>
<keyword evidence="3" id="KW-0547">Nucleotide-binding</keyword>